<dbReference type="PANTHER" id="PTHR21178">
    <property type="entry name" value="CILIA- AND FLAGELLA-ASSOCIATED PROTEIN 61"/>
    <property type="match status" value="1"/>
</dbReference>
<feature type="region of interest" description="Disordered" evidence="1">
    <location>
        <begin position="261"/>
        <end position="280"/>
    </location>
</feature>
<comment type="caution">
    <text evidence="4">The sequence shown here is derived from an EMBL/GenBank/DDBJ whole genome shotgun (WGS) entry which is preliminary data.</text>
</comment>
<gene>
    <name evidence="4" type="ORF">PECAL_3P13830</name>
</gene>
<feature type="domain" description="CFAP61 dimerisation" evidence="3">
    <location>
        <begin position="930"/>
        <end position="1060"/>
    </location>
</feature>
<evidence type="ECO:0000313" key="5">
    <source>
        <dbReference type="Proteomes" id="UP000789595"/>
    </source>
</evidence>
<dbReference type="EMBL" id="CAKKNE010000003">
    <property type="protein sequence ID" value="CAH0371439.1"/>
    <property type="molecule type" value="Genomic_DNA"/>
</dbReference>
<dbReference type="SUPFAM" id="SSF51905">
    <property type="entry name" value="FAD/NAD(P)-binding domain"/>
    <property type="match status" value="1"/>
</dbReference>
<evidence type="ECO:0008006" key="6">
    <source>
        <dbReference type="Google" id="ProtNLM"/>
    </source>
</evidence>
<proteinExistence type="predicted"/>
<dbReference type="InterPro" id="IPR036188">
    <property type="entry name" value="FAD/NAD-bd_sf"/>
</dbReference>
<evidence type="ECO:0000313" key="4">
    <source>
        <dbReference type="EMBL" id="CAH0371439.1"/>
    </source>
</evidence>
<protein>
    <recommendedName>
        <fullName evidence="6">Cilia- and flagella-associated protein 61 N-terminal domain-containing protein</fullName>
    </recommendedName>
</protein>
<dbReference type="InterPro" id="IPR056299">
    <property type="entry name" value="CFAP61_dimer"/>
</dbReference>
<keyword evidence="5" id="KW-1185">Reference proteome</keyword>
<name>A0A8J2WXH6_9STRA</name>
<evidence type="ECO:0000256" key="1">
    <source>
        <dbReference type="SAM" id="MobiDB-lite"/>
    </source>
</evidence>
<evidence type="ECO:0000259" key="3">
    <source>
        <dbReference type="Pfam" id="PF23150"/>
    </source>
</evidence>
<organism evidence="4 5">
    <name type="scientific">Pelagomonas calceolata</name>
    <dbReference type="NCBI Taxonomy" id="35677"/>
    <lineage>
        <taxon>Eukaryota</taxon>
        <taxon>Sar</taxon>
        <taxon>Stramenopiles</taxon>
        <taxon>Ochrophyta</taxon>
        <taxon>Pelagophyceae</taxon>
        <taxon>Pelagomonadales</taxon>
        <taxon>Pelagomonadaceae</taxon>
        <taxon>Pelagomonas</taxon>
    </lineage>
</organism>
<dbReference type="InterPro" id="IPR032151">
    <property type="entry name" value="CFAP61_N"/>
</dbReference>
<dbReference type="Pfam" id="PF16092">
    <property type="entry name" value="CFAP61_N"/>
    <property type="match status" value="1"/>
</dbReference>
<dbReference type="Proteomes" id="UP000789595">
    <property type="component" value="Unassembled WGS sequence"/>
</dbReference>
<evidence type="ECO:0000259" key="2">
    <source>
        <dbReference type="Pfam" id="PF16092"/>
    </source>
</evidence>
<dbReference type="InterPro" id="IPR038884">
    <property type="entry name" value="CFAP61"/>
</dbReference>
<dbReference type="PANTHER" id="PTHR21178:SF8">
    <property type="entry name" value="CILIA- AND FLAGELLA-ASSOCIATED PROTEIN 61"/>
    <property type="match status" value="1"/>
</dbReference>
<reference evidence="4" key="1">
    <citation type="submission" date="2021-11" db="EMBL/GenBank/DDBJ databases">
        <authorList>
            <consortium name="Genoscope - CEA"/>
            <person name="William W."/>
        </authorList>
    </citation>
    <scope>NUCLEOTIDE SEQUENCE</scope>
</reference>
<accession>A0A8J2WXH6</accession>
<dbReference type="OrthoDB" id="439792at2759"/>
<feature type="domain" description="Cilia- and flagella-associated protein 61 N-terminal" evidence="2">
    <location>
        <begin position="3"/>
        <end position="259"/>
    </location>
</feature>
<dbReference type="Gene3D" id="3.50.50.60">
    <property type="entry name" value="FAD/NAD(P)-binding domain"/>
    <property type="match status" value="1"/>
</dbReference>
<sequence length="1153" mass="123352">MEVRRATPDDSPGVASLVTLTGGAAKYRKRYGNYNVAQLLETGYLCISAVEDGKMKAFLVIGDAPPRCKAADAESWASTFCANYTEGGAIGTCAWIDFSAALDADTAATRACLTFAVSTLKGVDHLILARQPDKRSPEAPPELAELFDVLEPSPEPLLANSDLAYCPRTKLAPTLSVRGACVEDSDDLLPIFQSQSEVLAEHFGDFFLAEIIENADENNKQLVAVADDHAVGLLSASTDIDVATLGACFELQPFGNLVKGSSTEGQVPSEQPADAPAAAPAPAAFAAEEEVAVESNCMAVTLFCLDAQHESRAADFFAAMFQLWPDKKYCVVTAPPTVQRAAFLDAFVSIPPRAGSTFAHTLYLLHRDALLAPSSLSVRRYDPSLHAEGAAALIGDVSSFAIDADTKMEDNPPTAAFVALMNEQVVAVVDLSRKGASTDAIDWYKANYDIEAYVPFERHRARAQAVLTDMVVNPIFATFGRYVLKEAMRLYEKTLLYHEAPSSDVVPLHVLETLVPVPARWRATPNPGDELLGRKRGDEVPGGTLLHYFARRLASDPRLEVNARIVVIGLSTCAVGMLKALLLSSTANVKRVTLISEPGISRASGVVVDEDYPEPFEFEALGLGQRLRVIKARAVAVDAEAKVVQLPDGALVPYDILVLAHGLQESAQRDLVTKAGKELLPDASDLADWNSPEVDIVAELTKVPSDMEEEATDLSGFVSLSSDNASDELADAVSKLGEGSVVIVGGGLDALAAARRLLDLGVAASNIKIACENDQLEPLGDQVIDRVVQQSMEVAVEYGLKFAELVRDNGALSAARFARPVQQDDAPAPAPPQEDDVEAWVERPATPPPEIVDLKCGLVVGASTPAVAANAAALTDYPLTVDSTFKTCDDSIYAAGRHVAGQERFNSLELGACLAQSLLARLTDSSVEAPDFRKARAVSATLPGGLFYCRAALPTVPVDATALPTGMLGNDEAQALLEKSSGVHALRDLAAARDKYSILKVDGSGLLCEIIYLGKAPVEPRNLAAVVGRQEAHLNGAWAAYERGVVDDWVAFLREDWCSAVRHDRFQGLHDALSKMIREDEFGRDLIQQLVGEADAGRDAEAIRQLREKAVGVGGGNLPEKTRKLLEGAVLGYLRKNRGLLPRFSLVEREAAA</sequence>
<dbReference type="AlphaFoldDB" id="A0A8J2WXH6"/>
<dbReference type="Pfam" id="PF23150">
    <property type="entry name" value="CFAP61_dimer"/>
    <property type="match status" value="1"/>
</dbReference>